<evidence type="ECO:0000256" key="1">
    <source>
        <dbReference type="ARBA" id="ARBA00004377"/>
    </source>
</evidence>
<dbReference type="InterPro" id="IPR023229">
    <property type="entry name" value="T2SS_M_periplasmic_sf"/>
</dbReference>
<dbReference type="Proteomes" id="UP000038647">
    <property type="component" value="Unassembled WGS sequence"/>
</dbReference>
<keyword evidence="8" id="KW-1133">Transmembrane helix</keyword>
<comment type="similarity">
    <text evidence="2">Belongs to the GSP M family.</text>
</comment>
<protein>
    <submittedName>
        <fullName evidence="10">General secretion pathway protein M</fullName>
    </submittedName>
</protein>
<proteinExistence type="inferred from homology"/>
<keyword evidence="3" id="KW-0813">Transport</keyword>
<sequence length="165" mass="18453">MMTRIKQRWQNYSKREQLIFTLGGLALLGLIVSQGIVVPLNNYQQQSEQTLLRAQRDFAALLQQQPRINSLQAQQPPQFALPAGQAAHEGAHKKNMTITLLEANTNRVVVAPFALPFPKLLNWLEHLEKQYGLQASELKLAADANNPNQVHISTLVLQRAGVTTL</sequence>
<evidence type="ECO:0000256" key="6">
    <source>
        <dbReference type="ARBA" id="ARBA00022692"/>
    </source>
</evidence>
<keyword evidence="5" id="KW-0997">Cell inner membrane</keyword>
<reference evidence="10 11" key="1">
    <citation type="submission" date="2015-03" db="EMBL/GenBank/DDBJ databases">
        <authorList>
            <consortium name="Pathogen Informatics"/>
            <person name="Murphy D."/>
        </authorList>
    </citation>
    <scope>NUCLEOTIDE SEQUENCE [LARGE SCALE GENOMIC DNA]</scope>
    <source>
        <strain evidence="10 11">IP08791</strain>
    </source>
</reference>
<evidence type="ECO:0000256" key="3">
    <source>
        <dbReference type="ARBA" id="ARBA00022448"/>
    </source>
</evidence>
<dbReference type="RefSeq" id="WP_231583229.1">
    <property type="nucleotide sequence ID" value="NZ_CABHPY010000209.1"/>
</dbReference>
<keyword evidence="6" id="KW-0812">Transmembrane</keyword>
<dbReference type="Gene3D" id="3.30.1360.100">
    <property type="entry name" value="General secretion pathway protein M, EpsM"/>
    <property type="match status" value="1"/>
</dbReference>
<keyword evidence="9" id="KW-0472">Membrane</keyword>
<accession>A0ABM9T178</accession>
<evidence type="ECO:0000256" key="9">
    <source>
        <dbReference type="ARBA" id="ARBA00023136"/>
    </source>
</evidence>
<dbReference type="EMBL" id="CQEH01000035">
    <property type="protein sequence ID" value="CNL78848.1"/>
    <property type="molecule type" value="Genomic_DNA"/>
</dbReference>
<keyword evidence="11" id="KW-1185">Reference proteome</keyword>
<evidence type="ECO:0000256" key="2">
    <source>
        <dbReference type="ARBA" id="ARBA00010637"/>
    </source>
</evidence>
<evidence type="ECO:0000313" key="10">
    <source>
        <dbReference type="EMBL" id="CNL78848.1"/>
    </source>
</evidence>
<name>A0ABM9T178_YERAL</name>
<evidence type="ECO:0000256" key="8">
    <source>
        <dbReference type="ARBA" id="ARBA00022989"/>
    </source>
</evidence>
<comment type="caution">
    <text evidence="10">The sequence shown here is derived from an EMBL/GenBank/DDBJ whole genome shotgun (WGS) entry which is preliminary data.</text>
</comment>
<evidence type="ECO:0000313" key="11">
    <source>
        <dbReference type="Proteomes" id="UP000038647"/>
    </source>
</evidence>
<dbReference type="SUPFAM" id="SSF103054">
    <property type="entry name" value="General secretion pathway protein M, EpsM"/>
    <property type="match status" value="1"/>
</dbReference>
<organism evidence="10 11">
    <name type="scientific">Yersinia aldovae</name>
    <dbReference type="NCBI Taxonomy" id="29483"/>
    <lineage>
        <taxon>Bacteria</taxon>
        <taxon>Pseudomonadati</taxon>
        <taxon>Pseudomonadota</taxon>
        <taxon>Gammaproteobacteria</taxon>
        <taxon>Enterobacterales</taxon>
        <taxon>Yersiniaceae</taxon>
        <taxon>Yersinia</taxon>
    </lineage>
</organism>
<dbReference type="Pfam" id="PF04612">
    <property type="entry name" value="T2SSM"/>
    <property type="match status" value="1"/>
</dbReference>
<gene>
    <name evidence="10" type="primary">yst1M</name>
    <name evidence="10" type="ORF">ERS137966_04141</name>
</gene>
<evidence type="ECO:0000256" key="4">
    <source>
        <dbReference type="ARBA" id="ARBA00022475"/>
    </source>
</evidence>
<dbReference type="InterPro" id="IPR007690">
    <property type="entry name" value="T2SS_GspM"/>
</dbReference>
<keyword evidence="4" id="KW-1003">Cell membrane</keyword>
<comment type="subcellular location">
    <subcellularLocation>
        <location evidence="1">Cell inner membrane</location>
        <topology evidence="1">Single-pass membrane protein</topology>
    </subcellularLocation>
</comment>
<evidence type="ECO:0000256" key="5">
    <source>
        <dbReference type="ARBA" id="ARBA00022519"/>
    </source>
</evidence>
<evidence type="ECO:0000256" key="7">
    <source>
        <dbReference type="ARBA" id="ARBA00022927"/>
    </source>
</evidence>
<keyword evidence="7" id="KW-0653">Protein transport</keyword>